<sequence>MLHIVDSLAPWLGPGQVPFAVATVVAASGSVPRPVGTAMAVRADGAVIGTVSGGCVEAAVHAVALDAIATGECHRETFGYSDDDAFAVGLSCGGTLDVHVQPVLPDDDAARVLASLRSGNGPVALVRRIDGARRTAVVLEDPATTDAPSVARLLADLVGPDALDTATTQVRAVLRTGGTATVHAAHRGPGARHGVPGDACDDETEPVTLLVETRLPPPRFLVCGANDFAAALVRAVGLLGFRTTLVDAREVFADPRRFPGADEVVVEWPDRYLAAEVDAGRVDERTAVAVLTHDAKFDVPLLRLALGLPLAYVGAMGSRRSHEQRVHALRAEGVGEAGLARLRSPVGLDLGAVTPEEVAVAVAAEVVATRHGRAGAAALRPLSRTDGPLHAPPTVPHPPEEAR</sequence>
<dbReference type="AlphaFoldDB" id="A0A927G830"/>
<dbReference type="Pfam" id="PF02625">
    <property type="entry name" value="XdhC_CoxI"/>
    <property type="match status" value="1"/>
</dbReference>
<evidence type="ECO:0000256" key="1">
    <source>
        <dbReference type="SAM" id="MobiDB-lite"/>
    </source>
</evidence>
<evidence type="ECO:0000313" key="4">
    <source>
        <dbReference type="EMBL" id="MBD8078192.1"/>
    </source>
</evidence>
<dbReference type="Pfam" id="PF13478">
    <property type="entry name" value="XdhC_C"/>
    <property type="match status" value="1"/>
</dbReference>
<dbReference type="InterPro" id="IPR027051">
    <property type="entry name" value="XdhC_Rossmann_dom"/>
</dbReference>
<keyword evidence="5" id="KW-1185">Reference proteome</keyword>
<evidence type="ECO:0000259" key="3">
    <source>
        <dbReference type="Pfam" id="PF13478"/>
    </source>
</evidence>
<name>A0A927G830_9MICO</name>
<feature type="domain" description="XdhC- CoxI" evidence="2">
    <location>
        <begin position="17"/>
        <end position="79"/>
    </location>
</feature>
<reference evidence="4" key="1">
    <citation type="journal article" date="2018" name="Curr. Microbiol.">
        <title>Cellulosimicrobium arenosum sp. nov., Isolated from Marine Sediment Sand.</title>
        <authorList>
            <person name="Oh M."/>
            <person name="Kim J.H."/>
            <person name="Yoon J.H."/>
            <person name="Schumann P."/>
            <person name="Kim W."/>
        </authorList>
    </citation>
    <scope>NUCLEOTIDE SEQUENCE</scope>
    <source>
        <strain evidence="4">KCTC 49039</strain>
    </source>
</reference>
<comment type="caution">
    <text evidence="4">The sequence shown here is derived from an EMBL/GenBank/DDBJ whole genome shotgun (WGS) entry which is preliminary data.</text>
</comment>
<reference evidence="4" key="2">
    <citation type="submission" date="2020-09" db="EMBL/GenBank/DDBJ databases">
        <authorList>
            <person name="Yu Y."/>
        </authorList>
    </citation>
    <scope>NUCLEOTIDE SEQUENCE</scope>
    <source>
        <strain evidence="4">KCTC 49039</strain>
    </source>
</reference>
<dbReference type="Proteomes" id="UP000610846">
    <property type="component" value="Unassembled WGS sequence"/>
</dbReference>
<evidence type="ECO:0000313" key="5">
    <source>
        <dbReference type="Proteomes" id="UP000610846"/>
    </source>
</evidence>
<organism evidence="4 5">
    <name type="scientific">Cellulosimicrobium arenosum</name>
    <dbReference type="NCBI Taxonomy" id="2708133"/>
    <lineage>
        <taxon>Bacteria</taxon>
        <taxon>Bacillati</taxon>
        <taxon>Actinomycetota</taxon>
        <taxon>Actinomycetes</taxon>
        <taxon>Micrococcales</taxon>
        <taxon>Promicromonosporaceae</taxon>
        <taxon>Cellulosimicrobium</taxon>
    </lineage>
</organism>
<feature type="domain" description="XdhC Rossmann" evidence="3">
    <location>
        <begin position="221"/>
        <end position="366"/>
    </location>
</feature>
<gene>
    <name evidence="4" type="ORF">IF651_03845</name>
</gene>
<protein>
    <submittedName>
        <fullName evidence="4">XdhC family protein</fullName>
    </submittedName>
</protein>
<dbReference type="InterPro" id="IPR052698">
    <property type="entry name" value="MoCofactor_Util/Proc"/>
</dbReference>
<proteinExistence type="predicted"/>
<dbReference type="PANTHER" id="PTHR30388:SF4">
    <property type="entry name" value="MOLYBDENUM COFACTOR INSERTION CHAPERONE PAOD"/>
    <property type="match status" value="1"/>
</dbReference>
<dbReference type="EMBL" id="JACYHB010000002">
    <property type="protein sequence ID" value="MBD8078192.1"/>
    <property type="molecule type" value="Genomic_DNA"/>
</dbReference>
<dbReference type="RefSeq" id="WP_191827757.1">
    <property type="nucleotide sequence ID" value="NZ_JACYHB010000002.1"/>
</dbReference>
<feature type="region of interest" description="Disordered" evidence="1">
    <location>
        <begin position="378"/>
        <end position="403"/>
    </location>
</feature>
<evidence type="ECO:0000259" key="2">
    <source>
        <dbReference type="Pfam" id="PF02625"/>
    </source>
</evidence>
<accession>A0A927G830</accession>
<dbReference type="PANTHER" id="PTHR30388">
    <property type="entry name" value="ALDEHYDE OXIDOREDUCTASE MOLYBDENUM COFACTOR ASSEMBLY PROTEIN"/>
    <property type="match status" value="1"/>
</dbReference>
<dbReference type="InterPro" id="IPR003777">
    <property type="entry name" value="XdhC_CoxI"/>
</dbReference>
<dbReference type="Gene3D" id="3.40.50.720">
    <property type="entry name" value="NAD(P)-binding Rossmann-like Domain"/>
    <property type="match status" value="1"/>
</dbReference>